<feature type="compositionally biased region" description="Basic and acidic residues" evidence="2">
    <location>
        <begin position="795"/>
        <end position="819"/>
    </location>
</feature>
<reference evidence="3 4" key="1">
    <citation type="journal article" date="2022" name="bioRxiv">
        <title>Genomics of Preaxostyla Flagellates Illuminates Evolutionary Transitions and the Path Towards Mitochondrial Loss.</title>
        <authorList>
            <person name="Novak L.V.F."/>
            <person name="Treitli S.C."/>
            <person name="Pyrih J."/>
            <person name="Halakuc P."/>
            <person name="Pipaliya S.V."/>
            <person name="Vacek V."/>
            <person name="Brzon O."/>
            <person name="Soukal P."/>
            <person name="Eme L."/>
            <person name="Dacks J.B."/>
            <person name="Karnkowska A."/>
            <person name="Elias M."/>
            <person name="Hampl V."/>
        </authorList>
    </citation>
    <scope>NUCLEOTIDE SEQUENCE [LARGE SCALE GENOMIC DNA]</scope>
    <source>
        <strain evidence="3">NAU3</strain>
        <tissue evidence="3">Gut</tissue>
    </source>
</reference>
<evidence type="ECO:0000256" key="2">
    <source>
        <dbReference type="SAM" id="MobiDB-lite"/>
    </source>
</evidence>
<keyword evidence="3" id="KW-0966">Cell projection</keyword>
<evidence type="ECO:0000313" key="4">
    <source>
        <dbReference type="Proteomes" id="UP001281761"/>
    </source>
</evidence>
<feature type="coiled-coil region" evidence="1">
    <location>
        <begin position="687"/>
        <end position="721"/>
    </location>
</feature>
<organism evidence="3 4">
    <name type="scientific">Blattamonas nauphoetae</name>
    <dbReference type="NCBI Taxonomy" id="2049346"/>
    <lineage>
        <taxon>Eukaryota</taxon>
        <taxon>Metamonada</taxon>
        <taxon>Preaxostyla</taxon>
        <taxon>Oxymonadida</taxon>
        <taxon>Blattamonas</taxon>
    </lineage>
</organism>
<name>A0ABQ9YL13_9EUKA</name>
<accession>A0ABQ9YL13</accession>
<comment type="caution">
    <text evidence="3">The sequence shown here is derived from an EMBL/GenBank/DDBJ whole genome shotgun (WGS) entry which is preliminary data.</text>
</comment>
<sequence>MEDSGSLYNSPLFLPSYFPISLYWFGIDVLITLHSEIEIIGTSYQVAHTTAPPRKPAIIRHSFTHRNRSFARTPRDQIIQTASSLPFPVVMEGCAERGGSAQMTALHNGYLFEAHPPLLSPRSLFSSNHSQKPLQTPSRSTHIYQDLPHHHTQHPSHSSFNFSILISSQATEEADVCMCFCLGGDENREAGKTTKQILVNEVLHNLITSSASHVVLSSLCLRSRLVHGGNDTVEVETDSGVSTIGSGGGGRRVESEMKYGELVQYITELYRNFDPAVDSIEAFVEMYLDEHPVEDPEEENFVTEIVNGCTRYKRLLDPVVTSFLHHSSSSLQSDRSLFTVFSYFTLIALDSLAFPTYRSFVVSQKPHKIEPLINYLFSRDNFDSVFRPQWIKNYEESFIDGIDQSLEKYREQAQVLLDSLAKRINGTASVAKVADTTSRMTRTTQIKPFNITKPKVKKVEVPKMIKTEFKANPIPESHYQAPEEKMEKTSRTIEQKPFNLKSERRPTNKERILAEAAEREYQSLQPEHVARPAPTFANAPPVRLTQAALLREEALFRKQQQEEEQKIKEFEQGLRDTREYEEWKRGEELRMKEEERLKREERKEEMKRIEQSALQARLLKEAENQLTAAQLQAEASLALDQKRRADQRELDEKKEKAEDQAINTKIAVQQAQSGIKEKKRAIAAQIASDQSRLLEEAAQQRQKEMEERRELIKQIRALELVPQTEGQVKVFDSSKVAGHGLLDEMSLAELKERLRMETEKREAEREKKRREIVGEKVEKEDELKARIDFVTRMRERKEQEEQRTRELKAKAAAEAEKQAQAKYNSAAREMHSKISTQQNKKMQELAKMREEAEAIRQRNRLLADDGAAREERRYAQNAQGAQRSADIRVAKLNAKKVQDEDVLSNEARIRRQRVQAAQRKQLNEVNAMKKKSVADKRAEEERRRKEEDERYRKATISRGIKKLTKVENSEMDPSVAIDHLLEEEGMFGLL</sequence>
<dbReference type="EMBL" id="JARBJD010000002">
    <property type="protein sequence ID" value="KAK2964437.1"/>
    <property type="molecule type" value="Genomic_DNA"/>
</dbReference>
<keyword evidence="4" id="KW-1185">Reference proteome</keyword>
<dbReference type="PANTHER" id="PTHR34649">
    <property type="entry name" value="CILIA- AND FLAGELLA-ASSOCIATED PROTEIN 99"/>
    <property type="match status" value="1"/>
</dbReference>
<feature type="region of interest" description="Disordered" evidence="2">
    <location>
        <begin position="861"/>
        <end position="883"/>
    </location>
</feature>
<feature type="coiled-coil region" evidence="1">
    <location>
        <begin position="584"/>
        <end position="648"/>
    </location>
</feature>
<feature type="region of interest" description="Disordered" evidence="2">
    <location>
        <begin position="795"/>
        <end position="846"/>
    </location>
</feature>
<dbReference type="InterPro" id="IPR039341">
    <property type="entry name" value="CFAP99"/>
</dbReference>
<proteinExistence type="predicted"/>
<dbReference type="PANTHER" id="PTHR34649:SF1">
    <property type="entry name" value="CILIA- AND FLAGELLA-ASSOCIATED PROTEIN 99"/>
    <property type="match status" value="1"/>
</dbReference>
<protein>
    <submittedName>
        <fullName evidence="3">Cilia- and flagella-associated protein 99</fullName>
    </submittedName>
</protein>
<keyword evidence="3" id="KW-0969">Cilium</keyword>
<keyword evidence="1" id="KW-0175">Coiled coil</keyword>
<gene>
    <name evidence="3" type="ORF">BLNAU_353</name>
</gene>
<feature type="region of interest" description="Disordered" evidence="2">
    <location>
        <begin position="922"/>
        <end position="952"/>
    </location>
</feature>
<evidence type="ECO:0000256" key="1">
    <source>
        <dbReference type="SAM" id="Coils"/>
    </source>
</evidence>
<evidence type="ECO:0000313" key="3">
    <source>
        <dbReference type="EMBL" id="KAK2964437.1"/>
    </source>
</evidence>
<feature type="compositionally biased region" description="Basic and acidic residues" evidence="2">
    <location>
        <begin position="932"/>
        <end position="952"/>
    </location>
</feature>
<dbReference type="Proteomes" id="UP001281761">
    <property type="component" value="Unassembled WGS sequence"/>
</dbReference>
<keyword evidence="3" id="KW-0282">Flagellum</keyword>
<feature type="compositionally biased region" description="Basic and acidic residues" evidence="2">
    <location>
        <begin position="861"/>
        <end position="874"/>
    </location>
</feature>